<keyword evidence="4" id="KW-0611">Plant defense</keyword>
<dbReference type="Gene3D" id="3.80.10.10">
    <property type="entry name" value="Ribonuclease Inhibitor"/>
    <property type="match status" value="2"/>
</dbReference>
<keyword evidence="11" id="KW-1185">Reference proteome</keyword>
<evidence type="ECO:0000256" key="3">
    <source>
        <dbReference type="ARBA" id="ARBA00022741"/>
    </source>
</evidence>
<keyword evidence="3" id="KW-0547">Nucleotide-binding</keyword>
<keyword evidence="2" id="KW-0677">Repeat</keyword>
<name>A0A2P5AQM5_PARAD</name>
<dbReference type="FunFam" id="1.10.10.10:FF:000322">
    <property type="entry name" value="Probable disease resistance protein At1g63360"/>
    <property type="match status" value="1"/>
</dbReference>
<evidence type="ECO:0000256" key="5">
    <source>
        <dbReference type="ARBA" id="ARBA00022840"/>
    </source>
</evidence>
<dbReference type="FunFam" id="3.40.50.300:FF:001091">
    <property type="entry name" value="Probable disease resistance protein At1g61300"/>
    <property type="match status" value="1"/>
</dbReference>
<reference evidence="11" key="1">
    <citation type="submission" date="2016-06" db="EMBL/GenBank/DDBJ databases">
        <title>Parallel loss of symbiosis genes in relatives of nitrogen-fixing non-legume Parasponia.</title>
        <authorList>
            <person name="Van Velzen R."/>
            <person name="Holmer R."/>
            <person name="Bu F."/>
            <person name="Rutten L."/>
            <person name="Van Zeijl A."/>
            <person name="Liu W."/>
            <person name="Santuari L."/>
            <person name="Cao Q."/>
            <person name="Sharma T."/>
            <person name="Shen D."/>
            <person name="Roswanjaya Y."/>
            <person name="Wardhani T."/>
            <person name="Kalhor M.S."/>
            <person name="Jansen J."/>
            <person name="Van den Hoogen J."/>
            <person name="Gungor B."/>
            <person name="Hartog M."/>
            <person name="Hontelez J."/>
            <person name="Verver J."/>
            <person name="Yang W.-C."/>
            <person name="Schijlen E."/>
            <person name="Repin R."/>
            <person name="Schilthuizen M."/>
            <person name="Schranz E."/>
            <person name="Heidstra R."/>
            <person name="Miyata K."/>
            <person name="Fedorova E."/>
            <person name="Kohlen W."/>
            <person name="Bisseling T."/>
            <person name="Smit S."/>
            <person name="Geurts R."/>
        </authorList>
    </citation>
    <scope>NUCLEOTIDE SEQUENCE [LARGE SCALE GENOMIC DNA]</scope>
    <source>
        <strain evidence="11">cv. WU1-14</strain>
    </source>
</reference>
<evidence type="ECO:0000259" key="8">
    <source>
        <dbReference type="Pfam" id="PF23559"/>
    </source>
</evidence>
<feature type="domain" description="Disease resistance protein winged helix" evidence="8">
    <location>
        <begin position="429"/>
        <end position="500"/>
    </location>
</feature>
<dbReference type="InterPro" id="IPR001611">
    <property type="entry name" value="Leu-rich_rpt"/>
</dbReference>
<protein>
    <submittedName>
        <fullName evidence="10">NB-ARC domain, LRR domain containing protein</fullName>
    </submittedName>
</protein>
<dbReference type="PRINTS" id="PR00364">
    <property type="entry name" value="DISEASERSIST"/>
</dbReference>
<gene>
    <name evidence="10" type="ORF">PanWU01x14_309310</name>
</gene>
<dbReference type="Gene3D" id="3.40.50.300">
    <property type="entry name" value="P-loop containing nucleotide triphosphate hydrolases"/>
    <property type="match status" value="1"/>
</dbReference>
<dbReference type="Pfam" id="PF00931">
    <property type="entry name" value="NB-ARC"/>
    <property type="match status" value="1"/>
</dbReference>
<dbReference type="PROSITE" id="PS51450">
    <property type="entry name" value="LRR"/>
    <property type="match status" value="1"/>
</dbReference>
<dbReference type="AlphaFoldDB" id="A0A2P5AQM5"/>
<keyword evidence="1" id="KW-0433">Leucine-rich repeat</keyword>
<dbReference type="Pfam" id="PF25019">
    <property type="entry name" value="LRR_R13L1-DRL21"/>
    <property type="match status" value="1"/>
</dbReference>
<dbReference type="InterPro" id="IPR036388">
    <property type="entry name" value="WH-like_DNA-bd_sf"/>
</dbReference>
<dbReference type="InterPro" id="IPR032675">
    <property type="entry name" value="LRR_dom_sf"/>
</dbReference>
<dbReference type="GO" id="GO:0043531">
    <property type="term" value="F:ADP binding"/>
    <property type="evidence" value="ECO:0007669"/>
    <property type="project" value="InterPro"/>
</dbReference>
<dbReference type="Proteomes" id="UP000237105">
    <property type="component" value="Unassembled WGS sequence"/>
</dbReference>
<keyword evidence="5" id="KW-0067">ATP-binding</keyword>
<sequence>MVVGAFLSSSLDFVLEKVGSSPVVEYLTGKKDSGFDGLLHKLKTTFLCLAAVLDDADQKQVTNPLVKEWLDKLQDAVDDAEDLFGQIEYDALKLKAEADSSTRKRKFSEFFSSIFNSTVQERKTKTEKILEKLEQFEKQMYVLDLKEDIRKIPPRRPPSTSLVDESEFYGRDDEKDVLRKTLLSDEVGSEKICVIPIVGLGGVGKTTLAQAVYNDYKVEEYFKLKAWVCVSEEFDVREVTKTVYEAVTGEACSFKNLNTLQVKIQDTLKGKKFLIVLDDVWNEDPDFWNMMRLPFKEGAQGSKIIVTTRSEKVASIMRTVEPRLLDVLKDEACWKLFEKNASGGEDFTLNPDLERIGREIVEKCKGLPLAVKTLAGLLRSTLDVGEWKRIAESDVWDLPDEGNNILPALRLSYYYLPSHLKKCFAYCSIFPKDYVFKKEELIELWMVENLLEHPRGQRTIEDVGNEYFKDLASRSFFQQSMINYNESSRFVMHDLMVDLAKSISGKYCRHLLDSKNSDEIGTKTRHLALSVEWHDLRSKRFNYDFEVPYLRTFLLLGNTRMCSPWRKSYFSEEVVKNLLKSKRLRVLSFKYSGIKELPNSIGELSHLRSLDLSYTFIEKLPESVSLLFNLEMLMLYRCEELKTLPKDMHHLIKLKYLDIRYCYNLEKMPSHVSKIRSIQTNIFIVGKESGVRIGELRELSSLRGELSVKHLENVVNVKDESDQANLKEKKHLEKLRLEWNSDSGIKGSRDGKCVLDMLSPNIALKQLKIIGYPGTTFSNWVGDGSLIGNIVHVELSNCRNCLSLPPLGQLLSLKTLAISAFDKLETVGPEFYGNGSVVKPFPSLESLEFSNLSSWKTWVSTQVEDAGVFEKLKVLQIVDCHDFIGDLSLSLPSLTTLQLISCKQFGSYLPKMPCVSELEFWGCEKLVSLSDIGQSHLLTSLSSPTISGCPEMETFPEGSLPFSLSRLYISNCPKLITSRMTWNLQSLPALTSLKIEAGVGNEDVESFPEQGLLPLTLTYLRISGFPQLRALDKNGLQQLPSLKQVRIWSCPELQTIPQEAFPPSLEKLDFYDCPKLQRMPEEGLPTSLQNFQFSDCPLLREMCLPENGKYWSKIRHIPNIKIDFIQIKPSNP</sequence>
<evidence type="ECO:0000256" key="2">
    <source>
        <dbReference type="ARBA" id="ARBA00022737"/>
    </source>
</evidence>
<dbReference type="InterPro" id="IPR058922">
    <property type="entry name" value="WHD_DRP"/>
</dbReference>
<evidence type="ECO:0000259" key="9">
    <source>
        <dbReference type="Pfam" id="PF25019"/>
    </source>
</evidence>
<proteinExistence type="predicted"/>
<organism evidence="10 11">
    <name type="scientific">Parasponia andersonii</name>
    <name type="common">Sponia andersonii</name>
    <dbReference type="NCBI Taxonomy" id="3476"/>
    <lineage>
        <taxon>Eukaryota</taxon>
        <taxon>Viridiplantae</taxon>
        <taxon>Streptophyta</taxon>
        <taxon>Embryophyta</taxon>
        <taxon>Tracheophyta</taxon>
        <taxon>Spermatophyta</taxon>
        <taxon>Magnoliopsida</taxon>
        <taxon>eudicotyledons</taxon>
        <taxon>Gunneridae</taxon>
        <taxon>Pentapetalae</taxon>
        <taxon>rosids</taxon>
        <taxon>fabids</taxon>
        <taxon>Rosales</taxon>
        <taxon>Cannabaceae</taxon>
        <taxon>Parasponia</taxon>
    </lineage>
</organism>
<evidence type="ECO:0000313" key="11">
    <source>
        <dbReference type="Proteomes" id="UP000237105"/>
    </source>
</evidence>
<evidence type="ECO:0000259" key="6">
    <source>
        <dbReference type="Pfam" id="PF00931"/>
    </source>
</evidence>
<dbReference type="InterPro" id="IPR041118">
    <property type="entry name" value="Rx_N"/>
</dbReference>
<feature type="domain" description="Disease resistance N-terminal" evidence="7">
    <location>
        <begin position="11"/>
        <end position="101"/>
    </location>
</feature>
<dbReference type="Gene3D" id="1.10.8.430">
    <property type="entry name" value="Helical domain of apoptotic protease-activating factors"/>
    <property type="match status" value="1"/>
</dbReference>
<dbReference type="InterPro" id="IPR042197">
    <property type="entry name" value="Apaf_helical"/>
</dbReference>
<evidence type="ECO:0000313" key="10">
    <source>
        <dbReference type="EMBL" id="PON38842.1"/>
    </source>
</evidence>
<dbReference type="GO" id="GO:0005524">
    <property type="term" value="F:ATP binding"/>
    <property type="evidence" value="ECO:0007669"/>
    <property type="project" value="UniProtKB-KW"/>
</dbReference>
<dbReference type="SUPFAM" id="SSF52540">
    <property type="entry name" value="P-loop containing nucleoside triphosphate hydrolases"/>
    <property type="match status" value="1"/>
</dbReference>
<evidence type="ECO:0000259" key="7">
    <source>
        <dbReference type="Pfam" id="PF18052"/>
    </source>
</evidence>
<dbReference type="InterPro" id="IPR002182">
    <property type="entry name" value="NB-ARC"/>
</dbReference>
<dbReference type="PANTHER" id="PTHR36766:SF40">
    <property type="entry name" value="DISEASE RESISTANCE PROTEIN RGA3"/>
    <property type="match status" value="1"/>
</dbReference>
<evidence type="ECO:0000256" key="4">
    <source>
        <dbReference type="ARBA" id="ARBA00022821"/>
    </source>
</evidence>
<dbReference type="OrthoDB" id="844910at2759"/>
<dbReference type="InterPro" id="IPR056789">
    <property type="entry name" value="LRR_R13L1-DRL21"/>
</dbReference>
<dbReference type="Pfam" id="PF23559">
    <property type="entry name" value="WHD_DRP"/>
    <property type="match status" value="1"/>
</dbReference>
<feature type="domain" description="NB-ARC" evidence="6">
    <location>
        <begin position="173"/>
        <end position="341"/>
    </location>
</feature>
<comment type="caution">
    <text evidence="10">The sequence shown here is derived from an EMBL/GenBank/DDBJ whole genome shotgun (WGS) entry which is preliminary data.</text>
</comment>
<dbReference type="Gene3D" id="1.10.10.10">
    <property type="entry name" value="Winged helix-like DNA-binding domain superfamily/Winged helix DNA-binding domain"/>
    <property type="match status" value="1"/>
</dbReference>
<dbReference type="Pfam" id="PF18052">
    <property type="entry name" value="Rx_N"/>
    <property type="match status" value="1"/>
</dbReference>
<dbReference type="EMBL" id="JXTB01000483">
    <property type="protein sequence ID" value="PON38842.1"/>
    <property type="molecule type" value="Genomic_DNA"/>
</dbReference>
<feature type="domain" description="R13L1/DRL21-like LRR repeat region" evidence="9">
    <location>
        <begin position="693"/>
        <end position="820"/>
    </location>
</feature>
<dbReference type="InterPro" id="IPR027417">
    <property type="entry name" value="P-loop_NTPase"/>
</dbReference>
<dbReference type="Gene3D" id="1.20.5.4130">
    <property type="match status" value="1"/>
</dbReference>
<evidence type="ECO:0000256" key="1">
    <source>
        <dbReference type="ARBA" id="ARBA00022614"/>
    </source>
</evidence>
<dbReference type="GO" id="GO:0051707">
    <property type="term" value="P:response to other organism"/>
    <property type="evidence" value="ECO:0007669"/>
    <property type="project" value="UniProtKB-ARBA"/>
</dbReference>
<dbReference type="PANTHER" id="PTHR36766">
    <property type="entry name" value="PLANT BROAD-SPECTRUM MILDEW RESISTANCE PROTEIN RPW8"/>
    <property type="match status" value="1"/>
</dbReference>
<accession>A0A2P5AQM5</accession>
<dbReference type="SUPFAM" id="SSF52058">
    <property type="entry name" value="L domain-like"/>
    <property type="match status" value="2"/>
</dbReference>
<dbReference type="GO" id="GO:0006952">
    <property type="term" value="P:defense response"/>
    <property type="evidence" value="ECO:0007669"/>
    <property type="project" value="UniProtKB-KW"/>
</dbReference>